<name>A0A1J0ER93_9PSED</name>
<dbReference type="Proteomes" id="UP000182567">
    <property type="component" value="Chromosome"/>
</dbReference>
<dbReference type="Pfam" id="PF01266">
    <property type="entry name" value="DAO"/>
    <property type="match status" value="1"/>
</dbReference>
<dbReference type="PANTHER" id="PTHR13847:SF275">
    <property type="entry name" value="GAMMA-GLUTAMYLPUTRESCINE OXIDOREDUCTASE"/>
    <property type="match status" value="1"/>
</dbReference>
<dbReference type="SUPFAM" id="SSF51905">
    <property type="entry name" value="FAD/NAD(P)-binding domain"/>
    <property type="match status" value="1"/>
</dbReference>
<reference evidence="4" key="1">
    <citation type="submission" date="2016-10" db="EMBL/GenBank/DDBJ databases">
        <title>Pseudomonas frederiksbergensis ERGS4:02 complete genome.</title>
        <authorList>
            <person name="Kumar R."/>
            <person name="Acharya V."/>
            <person name="Singh D."/>
        </authorList>
    </citation>
    <scope>NUCLEOTIDE SEQUENCE [LARGE SCALE GENOMIC DNA]</scope>
    <source>
        <strain evidence="4">ERGS4:02</strain>
    </source>
</reference>
<evidence type="ECO:0000313" key="3">
    <source>
        <dbReference type="EMBL" id="APC18526.1"/>
    </source>
</evidence>
<proteinExistence type="predicted"/>
<dbReference type="GeneID" id="46911245"/>
<feature type="domain" description="FAD dependent oxidoreductase" evidence="2">
    <location>
        <begin position="35"/>
        <end position="387"/>
    </location>
</feature>
<organism evidence="3 4">
    <name type="scientific">Pseudomonas frederiksbergensis</name>
    <dbReference type="NCBI Taxonomy" id="104087"/>
    <lineage>
        <taxon>Bacteria</taxon>
        <taxon>Pseudomonadati</taxon>
        <taxon>Pseudomonadota</taxon>
        <taxon>Gammaproteobacteria</taxon>
        <taxon>Pseudomonadales</taxon>
        <taxon>Pseudomonadaceae</taxon>
        <taxon>Pseudomonas</taxon>
    </lineage>
</organism>
<dbReference type="AlphaFoldDB" id="A0A1J0ER93"/>
<protein>
    <submittedName>
        <fullName evidence="3">Gamma-glutamylputrescine oxidoreductase</fullName>
    </submittedName>
</protein>
<dbReference type="OrthoDB" id="6925984at2"/>
<dbReference type="RefSeq" id="WP_071554776.1">
    <property type="nucleotide sequence ID" value="NZ_CP017886.1"/>
</dbReference>
<dbReference type="PANTHER" id="PTHR13847">
    <property type="entry name" value="SARCOSINE DEHYDROGENASE-RELATED"/>
    <property type="match status" value="1"/>
</dbReference>
<dbReference type="EMBL" id="CP017886">
    <property type="protein sequence ID" value="APC18526.1"/>
    <property type="molecule type" value="Genomic_DNA"/>
</dbReference>
<gene>
    <name evidence="3" type="ORF">BLL42_23470</name>
</gene>
<dbReference type="Gene3D" id="3.30.9.10">
    <property type="entry name" value="D-Amino Acid Oxidase, subunit A, domain 2"/>
    <property type="match status" value="1"/>
</dbReference>
<dbReference type="GO" id="GO:0005737">
    <property type="term" value="C:cytoplasm"/>
    <property type="evidence" value="ECO:0007669"/>
    <property type="project" value="TreeGrafter"/>
</dbReference>
<accession>A0A1J0ER93</accession>
<evidence type="ECO:0000313" key="4">
    <source>
        <dbReference type="Proteomes" id="UP000182567"/>
    </source>
</evidence>
<evidence type="ECO:0000256" key="1">
    <source>
        <dbReference type="ARBA" id="ARBA00023002"/>
    </source>
</evidence>
<dbReference type="Gene3D" id="3.50.50.60">
    <property type="entry name" value="FAD/NAD(P)-binding domain"/>
    <property type="match status" value="1"/>
</dbReference>
<evidence type="ECO:0000259" key="2">
    <source>
        <dbReference type="Pfam" id="PF01266"/>
    </source>
</evidence>
<dbReference type="InterPro" id="IPR006076">
    <property type="entry name" value="FAD-dep_OxRdtase"/>
</dbReference>
<sequence length="432" mass="47619">MKQNSVKQNHVNSYYAATRNETIDFPVLEGLVECDVCVIGAGYTGLSSALFLSEAGYSVTVLEAAKVGYGASGRNGGQLVNSYSRDVDVIEERYGDKTAEVLGSMIFEGADIIRSRIQQYDIKCDYKPGGIFAALNKKQLKGLAEQKSSWERYGNKHLKMLDAADIKREVGCDNYVGGLLDMQGGHIHPLNLALGEATAIIGLGGKIYEQSAAVEITYGEPITVRTAKGLVRAKYLLIAGNAYLPQDLDNRVTRKSMPCGSQIVVTEPLSAKVAKSLISNNYCVEDCNYLLDYYRLTADNRLLYGGGVVYGAREPDDIEQLIRPKILKTFPQLKDVKIDYRWTGNFLLTMSRMPQFGRIEKNAYYMQGYSGHGVTCSHLAGKLISEMIRGDAERFDAFASLPHMPMFGGRTFQAPLTAMGAAYYALRDRFGI</sequence>
<keyword evidence="1" id="KW-0560">Oxidoreductase</keyword>
<dbReference type="InterPro" id="IPR036188">
    <property type="entry name" value="FAD/NAD-bd_sf"/>
</dbReference>
<dbReference type="GO" id="GO:0016491">
    <property type="term" value="F:oxidoreductase activity"/>
    <property type="evidence" value="ECO:0007669"/>
    <property type="project" value="UniProtKB-KW"/>
</dbReference>